<dbReference type="HAMAP" id="MF_00008">
    <property type="entry name" value="Thymidy_synth_bact"/>
    <property type="match status" value="1"/>
</dbReference>
<keyword evidence="8" id="KW-0545">Nucleotide biosynthesis</keyword>
<dbReference type="SUPFAM" id="SSF55831">
    <property type="entry name" value="Thymidylate synthase/dCMP hydroxymethylase"/>
    <property type="match status" value="1"/>
</dbReference>
<dbReference type="GO" id="GO:0004799">
    <property type="term" value="F:thymidylate synthase activity"/>
    <property type="evidence" value="ECO:0007669"/>
    <property type="project" value="UniProtKB-EC"/>
</dbReference>
<evidence type="ECO:0000256" key="2">
    <source>
        <dbReference type="ARBA" id="ARBA00011738"/>
    </source>
</evidence>
<keyword evidence="5" id="KW-0963">Cytoplasm</keyword>
<evidence type="ECO:0000256" key="3">
    <source>
        <dbReference type="ARBA" id="ARBA00011947"/>
    </source>
</evidence>
<dbReference type="NCBIfam" id="TIGR03284">
    <property type="entry name" value="thym_sym"/>
    <property type="match status" value="2"/>
</dbReference>
<protein>
    <recommendedName>
        <fullName evidence="4">Thymidylate synthase</fullName>
        <ecNumber evidence="3">2.1.1.45</ecNumber>
    </recommendedName>
</protein>
<evidence type="ECO:0000256" key="5">
    <source>
        <dbReference type="ARBA" id="ARBA00022490"/>
    </source>
</evidence>
<evidence type="ECO:0000256" key="7">
    <source>
        <dbReference type="ARBA" id="ARBA00022679"/>
    </source>
</evidence>
<feature type="domain" description="Thymidylate synthase/dCMP hydroxymethylase" evidence="10">
    <location>
        <begin position="2"/>
        <end position="302"/>
    </location>
</feature>
<dbReference type="Gene3D" id="3.30.572.10">
    <property type="entry name" value="Thymidylate synthase/dCMP hydroxymethylase domain"/>
    <property type="match status" value="1"/>
</dbReference>
<sequence>MRQYLDLMQQILDKGNHREDRTGVGTRAIFGAQMRFDLKESFPLLTTKKLHLKSIIHELIWFLSGDTNIKYLQENGVTIWDEWANQNGNLGPIYGKQWRAFSAVGTFARVEVFCDAEDCDDEEDHYFETVGTIEDDGDTDSVDQIENVLWSLKEFPFSRRHIVCAWNPLVIDQMALPPCHCLFQFFVREENGKRYLSCQLYQRSCDFFLGVPFNIASYSLLTHIFADCLGYIPDEFVWTGGDVHLYDNHIEQAKLQLSRTPLPPSAQLHIRNHHDLPWEYKFDDFEITGYESYPAIKAPIAV</sequence>
<name>A0A8S5PAT9_9CAUD</name>
<reference evidence="11" key="1">
    <citation type="journal article" date="2021" name="Proc. Natl. Acad. Sci. U.S.A.">
        <title>A Catalog of Tens of Thousands of Viruses from Human Metagenomes Reveals Hidden Associations with Chronic Diseases.</title>
        <authorList>
            <person name="Tisza M.J."/>
            <person name="Buck C.B."/>
        </authorList>
    </citation>
    <scope>NUCLEOTIDE SEQUENCE</scope>
    <source>
        <strain evidence="11">CtmpG14</strain>
    </source>
</reference>
<keyword evidence="7" id="KW-0808">Transferase</keyword>
<dbReference type="InterPro" id="IPR045097">
    <property type="entry name" value="Thymidate_synth/dCMP_Mease"/>
</dbReference>
<dbReference type="GO" id="GO:0006231">
    <property type="term" value="P:dTMP biosynthetic process"/>
    <property type="evidence" value="ECO:0007669"/>
    <property type="project" value="InterPro"/>
</dbReference>
<dbReference type="InterPro" id="IPR020940">
    <property type="entry name" value="Thymidylate_synthase_AS"/>
</dbReference>
<dbReference type="PRINTS" id="PR00108">
    <property type="entry name" value="THYMDSNTHASE"/>
</dbReference>
<dbReference type="GO" id="GO:0032259">
    <property type="term" value="P:methylation"/>
    <property type="evidence" value="ECO:0007669"/>
    <property type="project" value="UniProtKB-KW"/>
</dbReference>
<evidence type="ECO:0000256" key="1">
    <source>
        <dbReference type="ARBA" id="ARBA00009972"/>
    </source>
</evidence>
<feature type="active site" evidence="9">
    <location>
        <position position="179"/>
    </location>
</feature>
<dbReference type="InterPro" id="IPR023451">
    <property type="entry name" value="Thymidate_synth/dCMP_Mease_dom"/>
</dbReference>
<evidence type="ECO:0000256" key="8">
    <source>
        <dbReference type="ARBA" id="ARBA00022727"/>
    </source>
</evidence>
<evidence type="ECO:0000313" key="11">
    <source>
        <dbReference type="EMBL" id="DAE04090.1"/>
    </source>
</evidence>
<dbReference type="EMBL" id="BK015384">
    <property type="protein sequence ID" value="DAE04090.1"/>
    <property type="molecule type" value="Genomic_DNA"/>
</dbReference>
<dbReference type="CDD" id="cd00351">
    <property type="entry name" value="TS_Pyrimidine_HMase"/>
    <property type="match status" value="1"/>
</dbReference>
<evidence type="ECO:0000256" key="4">
    <source>
        <dbReference type="ARBA" id="ARBA00015931"/>
    </source>
</evidence>
<comment type="subunit">
    <text evidence="2">Homodimer.</text>
</comment>
<dbReference type="Pfam" id="PF00303">
    <property type="entry name" value="Thymidylat_synt"/>
    <property type="match status" value="1"/>
</dbReference>
<evidence type="ECO:0000256" key="6">
    <source>
        <dbReference type="ARBA" id="ARBA00022603"/>
    </source>
</evidence>
<accession>A0A8S5PAT9</accession>
<keyword evidence="6" id="KW-0489">Methyltransferase</keyword>
<dbReference type="PANTHER" id="PTHR11548">
    <property type="entry name" value="THYMIDYLATE SYNTHASE 1"/>
    <property type="match status" value="1"/>
</dbReference>
<evidence type="ECO:0000256" key="9">
    <source>
        <dbReference type="PROSITE-ProRule" id="PRU10016"/>
    </source>
</evidence>
<dbReference type="InterPro" id="IPR036926">
    <property type="entry name" value="Thymidate_synth/dCMP_Mease_sf"/>
</dbReference>
<dbReference type="InterPro" id="IPR000398">
    <property type="entry name" value="Thymidylate_synthase"/>
</dbReference>
<dbReference type="PROSITE" id="PS00091">
    <property type="entry name" value="THYMIDYLATE_SYNTHASE"/>
    <property type="match status" value="1"/>
</dbReference>
<dbReference type="EC" id="2.1.1.45" evidence="3"/>
<organism evidence="11">
    <name type="scientific">Siphoviridae sp. ctmpG14</name>
    <dbReference type="NCBI Taxonomy" id="2825654"/>
    <lineage>
        <taxon>Viruses</taxon>
        <taxon>Duplodnaviria</taxon>
        <taxon>Heunggongvirae</taxon>
        <taxon>Uroviricota</taxon>
        <taxon>Caudoviricetes</taxon>
    </lineage>
</organism>
<proteinExistence type="inferred from homology"/>
<dbReference type="PANTHER" id="PTHR11548:SF9">
    <property type="entry name" value="THYMIDYLATE SYNTHASE"/>
    <property type="match status" value="1"/>
</dbReference>
<evidence type="ECO:0000259" key="10">
    <source>
        <dbReference type="Pfam" id="PF00303"/>
    </source>
</evidence>
<comment type="similarity">
    <text evidence="1">Belongs to the thymidylate synthase family.</text>
</comment>